<keyword evidence="1" id="KW-0472">Membrane</keyword>
<dbReference type="Proteomes" id="UP000502665">
    <property type="component" value="Chromosome"/>
</dbReference>
<keyword evidence="1" id="KW-1133">Transmembrane helix</keyword>
<evidence type="ECO:0000313" key="2">
    <source>
        <dbReference type="EMBL" id="QJT04103.1"/>
    </source>
</evidence>
<keyword evidence="1" id="KW-0812">Transmembrane</keyword>
<evidence type="ECO:0008006" key="4">
    <source>
        <dbReference type="Google" id="ProtNLM"/>
    </source>
</evidence>
<feature type="transmembrane region" description="Helical" evidence="1">
    <location>
        <begin position="70"/>
        <end position="90"/>
    </location>
</feature>
<proteinExistence type="predicted"/>
<gene>
    <name evidence="2" type="ORF">G9272_30650</name>
</gene>
<dbReference type="RefSeq" id="WP_171399479.1">
    <property type="nucleotide sequence ID" value="NZ_CP049838.1"/>
</dbReference>
<reference evidence="2" key="1">
    <citation type="submission" date="2020-03" db="EMBL/GenBank/DDBJ databases">
        <title>Molecular networking-based the target discovery of potent antiproliferative macrolactams: 5/6/7/16 polycyclic ansamycins and glycosylated trienomycin from Streptomyces cacaoi subsp. asoensis.</title>
        <authorList>
            <person name="Liu L.-L."/>
        </authorList>
    </citation>
    <scope>NUCLEOTIDE SEQUENCE [LARGE SCALE GENOMIC DNA]</scope>
    <source>
        <strain evidence="2">H2S5</strain>
    </source>
</reference>
<sequence>MQSNDVRTLLHCALPTATAGVAGVAVSAAVAGGKGALGAVFGAALVLLFMGGGLVVLLRTARQLPHLFQSMGLLLYTTQILLLMIVLITFKGTSAFNPKCFAFTLLAATLVWIAAQVVSHMKAKILYVEPDSARASS</sequence>
<feature type="transmembrane region" description="Helical" evidence="1">
    <location>
        <begin position="96"/>
        <end position="115"/>
    </location>
</feature>
<protein>
    <recommendedName>
        <fullName evidence="4">ATP synthase I</fullName>
    </recommendedName>
</protein>
<keyword evidence="3" id="KW-1185">Reference proteome</keyword>
<organism evidence="2 3">
    <name type="scientific">Streptomyces asoensis</name>
    <dbReference type="NCBI Taxonomy" id="249586"/>
    <lineage>
        <taxon>Bacteria</taxon>
        <taxon>Bacillati</taxon>
        <taxon>Actinomycetota</taxon>
        <taxon>Actinomycetes</taxon>
        <taxon>Kitasatosporales</taxon>
        <taxon>Streptomycetaceae</taxon>
        <taxon>Streptomyces</taxon>
    </lineage>
</organism>
<evidence type="ECO:0000256" key="1">
    <source>
        <dbReference type="SAM" id="Phobius"/>
    </source>
</evidence>
<dbReference type="EMBL" id="CP049838">
    <property type="protein sequence ID" value="QJT04103.1"/>
    <property type="molecule type" value="Genomic_DNA"/>
</dbReference>
<feature type="transmembrane region" description="Helical" evidence="1">
    <location>
        <begin position="37"/>
        <end position="58"/>
    </location>
</feature>
<evidence type="ECO:0000313" key="3">
    <source>
        <dbReference type="Proteomes" id="UP000502665"/>
    </source>
</evidence>
<accession>A0A6M4X7I4</accession>
<name>A0A6M4X7I4_9ACTN</name>
<dbReference type="AlphaFoldDB" id="A0A6M4X7I4"/>